<evidence type="ECO:0000256" key="10">
    <source>
        <dbReference type="ARBA" id="ARBA00040345"/>
    </source>
</evidence>
<keyword evidence="2" id="KW-1003">Cell membrane</keyword>
<organism evidence="12 13">
    <name type="scientific">Metabacillus sediminis</name>
    <dbReference type="NCBI Taxonomy" id="3117746"/>
    <lineage>
        <taxon>Bacteria</taxon>
        <taxon>Bacillati</taxon>
        <taxon>Bacillota</taxon>
        <taxon>Bacilli</taxon>
        <taxon>Bacillales</taxon>
        <taxon>Bacillaceae</taxon>
        <taxon>Metabacillus</taxon>
    </lineage>
</organism>
<gene>
    <name evidence="12" type="ORF">WCV65_01960</name>
</gene>
<evidence type="ECO:0000256" key="1">
    <source>
        <dbReference type="ARBA" id="ARBA00004236"/>
    </source>
</evidence>
<sequence>MEGNPIKFSIIIPAHNEEKYIGECLDSIMAAAAPYQNQVEIIVVLNRCTDGTEEIAQTYNCITLKNEDKNLSKIRNAGARIARGEIVITIDADTCMNKYLLRTVDQLLSTGVFIGGGVTGHFDRMSLGIMASVTTLSIPILLKYGWISVGIFWCYRRDFEAIGGFNEEMLMAEDCDFAKRLSAWGSRNNKMFGTIPFGMKTSARKFDKFGDWVLIKRPELISAYLKENVQKHADELYYDYED</sequence>
<evidence type="ECO:0000256" key="6">
    <source>
        <dbReference type="ARBA" id="ARBA00023136"/>
    </source>
</evidence>
<name>A0ABZ2NHY1_9BACI</name>
<comment type="subcellular location">
    <subcellularLocation>
        <location evidence="1">Cell membrane</location>
    </subcellularLocation>
</comment>
<dbReference type="InterPro" id="IPR029044">
    <property type="entry name" value="Nucleotide-diphossugar_trans"/>
</dbReference>
<evidence type="ECO:0000313" key="13">
    <source>
        <dbReference type="Proteomes" id="UP001377337"/>
    </source>
</evidence>
<evidence type="ECO:0000256" key="8">
    <source>
        <dbReference type="ARBA" id="ARBA00037904"/>
    </source>
</evidence>
<evidence type="ECO:0000256" key="9">
    <source>
        <dbReference type="ARBA" id="ARBA00038120"/>
    </source>
</evidence>
<evidence type="ECO:0000256" key="5">
    <source>
        <dbReference type="ARBA" id="ARBA00022746"/>
    </source>
</evidence>
<keyword evidence="13" id="KW-1185">Reference proteome</keyword>
<dbReference type="Proteomes" id="UP001377337">
    <property type="component" value="Chromosome"/>
</dbReference>
<comment type="function">
    <text evidence="7">Catalyzes the glycosylation of 4,4'-diaponeurosporenoate, i.e. the esterification of glucose at the C1'' position with the carboxyl group of 4,4'-diaponeurosporenic acid, to form glycosyl-4,4'-diaponeurosporenoate. This is a step in the biosynthesis of staphyloxanthin, an orange pigment present in most staphylococci strains.</text>
</comment>
<protein>
    <recommendedName>
        <fullName evidence="10">4,4'-diaponeurosporenoate glycosyltransferase</fullName>
    </recommendedName>
</protein>
<dbReference type="Gene3D" id="3.90.550.10">
    <property type="entry name" value="Spore Coat Polysaccharide Biosynthesis Protein SpsA, Chain A"/>
    <property type="match status" value="1"/>
</dbReference>
<dbReference type="GO" id="GO:0016757">
    <property type="term" value="F:glycosyltransferase activity"/>
    <property type="evidence" value="ECO:0007669"/>
    <property type="project" value="UniProtKB-KW"/>
</dbReference>
<feature type="domain" description="Glycosyltransferase 2-like" evidence="11">
    <location>
        <begin position="9"/>
        <end position="115"/>
    </location>
</feature>
<evidence type="ECO:0000313" key="12">
    <source>
        <dbReference type="EMBL" id="WXB97296.1"/>
    </source>
</evidence>
<dbReference type="InterPro" id="IPR001173">
    <property type="entry name" value="Glyco_trans_2-like"/>
</dbReference>
<keyword evidence="4 12" id="KW-0808">Transferase</keyword>
<reference evidence="12 13" key="1">
    <citation type="submission" date="2024-02" db="EMBL/GenBank/DDBJ databases">
        <title>Seven novel Bacillus-like species.</title>
        <authorList>
            <person name="Liu G."/>
        </authorList>
    </citation>
    <scope>NUCLEOTIDE SEQUENCE [LARGE SCALE GENOMIC DNA]</scope>
    <source>
        <strain evidence="12 13">FJAT-52054</strain>
    </source>
</reference>
<dbReference type="Pfam" id="PF00535">
    <property type="entry name" value="Glycos_transf_2"/>
    <property type="match status" value="1"/>
</dbReference>
<dbReference type="SUPFAM" id="SSF53448">
    <property type="entry name" value="Nucleotide-diphospho-sugar transferases"/>
    <property type="match status" value="1"/>
</dbReference>
<dbReference type="RefSeq" id="WP_338779595.1">
    <property type="nucleotide sequence ID" value="NZ_CP147407.1"/>
</dbReference>
<comment type="similarity">
    <text evidence="9">Belongs to the glycosyltransferase 2 family. CrtQ subfamily.</text>
</comment>
<comment type="pathway">
    <text evidence="8">Carotenoid biosynthesis; staphyloxanthin biosynthesis; staphyloxanthin from farnesyl diphosphate: step 4/5.</text>
</comment>
<proteinExistence type="inferred from homology"/>
<dbReference type="EMBL" id="CP147407">
    <property type="protein sequence ID" value="WXB97296.1"/>
    <property type="molecule type" value="Genomic_DNA"/>
</dbReference>
<keyword evidence="5" id="KW-0125">Carotenoid biosynthesis</keyword>
<evidence type="ECO:0000256" key="2">
    <source>
        <dbReference type="ARBA" id="ARBA00022475"/>
    </source>
</evidence>
<evidence type="ECO:0000259" key="11">
    <source>
        <dbReference type="Pfam" id="PF00535"/>
    </source>
</evidence>
<keyword evidence="6" id="KW-0472">Membrane</keyword>
<evidence type="ECO:0000256" key="3">
    <source>
        <dbReference type="ARBA" id="ARBA00022676"/>
    </source>
</evidence>
<evidence type="ECO:0000256" key="4">
    <source>
        <dbReference type="ARBA" id="ARBA00022679"/>
    </source>
</evidence>
<dbReference type="PANTHER" id="PTHR43646">
    <property type="entry name" value="GLYCOSYLTRANSFERASE"/>
    <property type="match status" value="1"/>
</dbReference>
<evidence type="ECO:0000256" key="7">
    <source>
        <dbReference type="ARBA" id="ARBA00037281"/>
    </source>
</evidence>
<accession>A0ABZ2NHY1</accession>
<keyword evidence="3 12" id="KW-0328">Glycosyltransferase</keyword>
<dbReference type="PANTHER" id="PTHR43646:SF2">
    <property type="entry name" value="GLYCOSYLTRANSFERASE 2-LIKE DOMAIN-CONTAINING PROTEIN"/>
    <property type="match status" value="1"/>
</dbReference>